<reference evidence="2" key="1">
    <citation type="submission" date="2021-10" db="EMBL/GenBank/DDBJ databases">
        <title>Melipona bicolor Genome sequencing and assembly.</title>
        <authorList>
            <person name="Araujo N.S."/>
            <person name="Arias M.C."/>
        </authorList>
    </citation>
    <scope>NUCLEOTIDE SEQUENCE</scope>
    <source>
        <strain evidence="2">USP_2M_L1-L4_2017</strain>
        <tissue evidence="2">Whole body</tissue>
    </source>
</reference>
<dbReference type="Proteomes" id="UP001177670">
    <property type="component" value="Unassembled WGS sequence"/>
</dbReference>
<proteinExistence type="predicted"/>
<dbReference type="EMBL" id="JAHYIQ010000015">
    <property type="protein sequence ID" value="KAK1125956.1"/>
    <property type="molecule type" value="Genomic_DNA"/>
</dbReference>
<dbReference type="AlphaFoldDB" id="A0AA40KMJ5"/>
<organism evidence="2 3">
    <name type="scientific">Melipona bicolor</name>
    <dbReference type="NCBI Taxonomy" id="60889"/>
    <lineage>
        <taxon>Eukaryota</taxon>
        <taxon>Metazoa</taxon>
        <taxon>Ecdysozoa</taxon>
        <taxon>Arthropoda</taxon>
        <taxon>Hexapoda</taxon>
        <taxon>Insecta</taxon>
        <taxon>Pterygota</taxon>
        <taxon>Neoptera</taxon>
        <taxon>Endopterygota</taxon>
        <taxon>Hymenoptera</taxon>
        <taxon>Apocrita</taxon>
        <taxon>Aculeata</taxon>
        <taxon>Apoidea</taxon>
        <taxon>Anthophila</taxon>
        <taxon>Apidae</taxon>
        <taxon>Melipona</taxon>
    </lineage>
</organism>
<accession>A0AA40KMJ5</accession>
<keyword evidence="3" id="KW-1185">Reference proteome</keyword>
<comment type="caution">
    <text evidence="2">The sequence shown here is derived from an EMBL/GenBank/DDBJ whole genome shotgun (WGS) entry which is preliminary data.</text>
</comment>
<evidence type="ECO:0000256" key="1">
    <source>
        <dbReference type="SAM" id="MobiDB-lite"/>
    </source>
</evidence>
<name>A0AA40KMJ5_9HYME</name>
<gene>
    <name evidence="2" type="ORF">K0M31_005489</name>
</gene>
<evidence type="ECO:0000313" key="3">
    <source>
        <dbReference type="Proteomes" id="UP001177670"/>
    </source>
</evidence>
<sequence length="120" mass="13784">MTWRYFERGRKREEERRGAEEIIDNDKDNDKEKGRVDSTKSCEKIDLGQLVHASMNPVCPRKFRPNIPEVEFGLHNQQPLIDFSLKGGAHGCVSAAKSIGFERNKQPSMDIDGHEERTQD</sequence>
<evidence type="ECO:0000313" key="2">
    <source>
        <dbReference type="EMBL" id="KAK1125956.1"/>
    </source>
</evidence>
<feature type="region of interest" description="Disordered" evidence="1">
    <location>
        <begin position="1"/>
        <end position="38"/>
    </location>
</feature>
<protein>
    <submittedName>
        <fullName evidence="2">Uncharacterized protein</fullName>
    </submittedName>
</protein>